<evidence type="ECO:0000313" key="2">
    <source>
        <dbReference type="EMBL" id="CCA26251.1"/>
    </source>
</evidence>
<evidence type="ECO:0000256" key="1">
    <source>
        <dbReference type="SAM" id="MobiDB-lite"/>
    </source>
</evidence>
<gene>
    <name evidence="2" type="primary">AlNc14C361G10991</name>
    <name evidence="2" type="ORF">ALNC14_123950</name>
</gene>
<dbReference type="EMBL" id="FR824406">
    <property type="protein sequence ID" value="CCA26251.1"/>
    <property type="molecule type" value="Genomic_DNA"/>
</dbReference>
<reference evidence="2" key="2">
    <citation type="submission" date="2011-02" db="EMBL/GenBank/DDBJ databases">
        <authorList>
            <person name="MacLean D."/>
        </authorList>
    </citation>
    <scope>NUCLEOTIDE SEQUENCE</scope>
</reference>
<protein>
    <submittedName>
        <fullName evidence="2">Uncharacterized protein AlNc14C361G10991</fullName>
    </submittedName>
</protein>
<proteinExistence type="predicted"/>
<accession>F0WXQ5</accession>
<name>F0WXQ5_9STRA</name>
<organism evidence="2">
    <name type="scientific">Albugo laibachii Nc14</name>
    <dbReference type="NCBI Taxonomy" id="890382"/>
    <lineage>
        <taxon>Eukaryota</taxon>
        <taxon>Sar</taxon>
        <taxon>Stramenopiles</taxon>
        <taxon>Oomycota</taxon>
        <taxon>Peronosporomycetes</taxon>
        <taxon>Albuginales</taxon>
        <taxon>Albuginaceae</taxon>
        <taxon>Albugo</taxon>
    </lineage>
</organism>
<dbReference type="AlphaFoldDB" id="F0WXQ5"/>
<dbReference type="HOGENOM" id="CLU_886853_0_0_1"/>
<sequence length="314" mass="35532">MASKPGKKPTQIDRSVGTDKYWETNPQRGRYIPSDSTFFQTLSEAYDNNASEVVIRSLALREVAKSAVDPSFKVELFIPAPKLTTIFGLEDVLASLHRENQTDVWTTSLPHVCDFVFVRGRRIKFHCNDREIAITLGGSSVRCLGKKPQIQPYRQYGEWYYIDLRNVSIGVGDVEIFDHFERFNVHFGTAPYVHQGPLQSRDHAIWSRSKQAPAASFSSTDQQLREIFFLVAKQTSMKAQYTRVDLDEAELAAKQANDTTAKEAVKLLRPLSVASYEEWTDVSNKIVCKKLPVIPEATTISCTEIQRENCGSFI</sequence>
<feature type="region of interest" description="Disordered" evidence="1">
    <location>
        <begin position="1"/>
        <end position="26"/>
    </location>
</feature>
<reference evidence="2" key="1">
    <citation type="journal article" date="2011" name="PLoS Biol.">
        <title>Gene gain and loss during evolution of obligate parasitism in the white rust pathogen of Arabidopsis thaliana.</title>
        <authorList>
            <person name="Kemen E."/>
            <person name="Gardiner A."/>
            <person name="Schultz-Larsen T."/>
            <person name="Kemen A.C."/>
            <person name="Balmuth A.L."/>
            <person name="Robert-Seilaniantz A."/>
            <person name="Bailey K."/>
            <person name="Holub E."/>
            <person name="Studholme D.J."/>
            <person name="Maclean D."/>
            <person name="Jones J.D."/>
        </authorList>
    </citation>
    <scope>NUCLEOTIDE SEQUENCE</scope>
</reference>